<feature type="transmembrane region" description="Helical" evidence="1">
    <location>
        <begin position="118"/>
        <end position="139"/>
    </location>
</feature>
<proteinExistence type="predicted"/>
<evidence type="ECO:0000313" key="2">
    <source>
        <dbReference type="EMBL" id="KAF6324866.1"/>
    </source>
</evidence>
<accession>A0A7J7VIT8</accession>
<keyword evidence="1" id="KW-0812">Transmembrane</keyword>
<organism evidence="2 3">
    <name type="scientific">Myotis myotis</name>
    <name type="common">Greater mouse-eared bat</name>
    <name type="synonym">Vespertilio myotis</name>
    <dbReference type="NCBI Taxonomy" id="51298"/>
    <lineage>
        <taxon>Eukaryota</taxon>
        <taxon>Metazoa</taxon>
        <taxon>Chordata</taxon>
        <taxon>Craniata</taxon>
        <taxon>Vertebrata</taxon>
        <taxon>Euteleostomi</taxon>
        <taxon>Mammalia</taxon>
        <taxon>Eutheria</taxon>
        <taxon>Laurasiatheria</taxon>
        <taxon>Chiroptera</taxon>
        <taxon>Yangochiroptera</taxon>
        <taxon>Vespertilionidae</taxon>
        <taxon>Myotis</taxon>
    </lineage>
</organism>
<sequence length="170" mass="19537">MYLKTIYLCIMYIYICKYTCMFIHILEAPCTKFMHWGLRGSLSLACNPITVWGPCSLGPLAPYCPPAVEVGEARTTAAALASHEPGFWLNSCIECLPPGGQCRNRDRSFHQSFCHFRVFYVGYAYFFFYCAYTFDYLILKPEAEILLLFIHAPKTASHIQILRKQCFLND</sequence>
<evidence type="ECO:0000313" key="3">
    <source>
        <dbReference type="Proteomes" id="UP000527355"/>
    </source>
</evidence>
<keyword evidence="3" id="KW-1185">Reference proteome</keyword>
<comment type="caution">
    <text evidence="2">The sequence shown here is derived from an EMBL/GenBank/DDBJ whole genome shotgun (WGS) entry which is preliminary data.</text>
</comment>
<reference evidence="2 3" key="1">
    <citation type="journal article" date="2020" name="Nature">
        <title>Six reference-quality genomes reveal evolution of bat adaptations.</title>
        <authorList>
            <person name="Jebb D."/>
            <person name="Huang Z."/>
            <person name="Pippel M."/>
            <person name="Hughes G.M."/>
            <person name="Lavrichenko K."/>
            <person name="Devanna P."/>
            <person name="Winkler S."/>
            <person name="Jermiin L.S."/>
            <person name="Skirmuntt E.C."/>
            <person name="Katzourakis A."/>
            <person name="Burkitt-Gray L."/>
            <person name="Ray D.A."/>
            <person name="Sullivan K.A.M."/>
            <person name="Roscito J.G."/>
            <person name="Kirilenko B.M."/>
            <person name="Davalos L.M."/>
            <person name="Corthals A.P."/>
            <person name="Power M.L."/>
            <person name="Jones G."/>
            <person name="Ransome R.D."/>
            <person name="Dechmann D.K.N."/>
            <person name="Locatelli A.G."/>
            <person name="Puechmaille S.J."/>
            <person name="Fedrigo O."/>
            <person name="Jarvis E.D."/>
            <person name="Hiller M."/>
            <person name="Vernes S.C."/>
            <person name="Myers E.W."/>
            <person name="Teeling E.C."/>
        </authorList>
    </citation>
    <scope>NUCLEOTIDE SEQUENCE [LARGE SCALE GENOMIC DNA]</scope>
    <source>
        <strain evidence="2">MMyoMyo1</strain>
        <tissue evidence="2">Flight muscle</tissue>
    </source>
</reference>
<name>A0A7J7VIT8_MYOMY</name>
<keyword evidence="1" id="KW-0472">Membrane</keyword>
<feature type="transmembrane region" description="Helical" evidence="1">
    <location>
        <begin position="6"/>
        <end position="26"/>
    </location>
</feature>
<gene>
    <name evidence="2" type="ORF">mMyoMyo1_008320</name>
</gene>
<keyword evidence="1" id="KW-1133">Transmembrane helix</keyword>
<evidence type="ECO:0000256" key="1">
    <source>
        <dbReference type="SAM" id="Phobius"/>
    </source>
</evidence>
<dbReference type="EMBL" id="JABWUV010000010">
    <property type="protein sequence ID" value="KAF6324866.1"/>
    <property type="molecule type" value="Genomic_DNA"/>
</dbReference>
<protein>
    <submittedName>
        <fullName evidence="2">Uncharacterized protein</fullName>
    </submittedName>
</protein>
<dbReference type="Proteomes" id="UP000527355">
    <property type="component" value="Unassembled WGS sequence"/>
</dbReference>
<dbReference type="AlphaFoldDB" id="A0A7J7VIT8"/>